<dbReference type="InterPro" id="IPR032342">
    <property type="entry name" value="DUF4861"/>
</dbReference>
<organism evidence="1 2">
    <name type="scientific">Arcticibacter svalbardensis MN12-7</name>
    <dbReference type="NCBI Taxonomy" id="1150600"/>
    <lineage>
        <taxon>Bacteria</taxon>
        <taxon>Pseudomonadati</taxon>
        <taxon>Bacteroidota</taxon>
        <taxon>Sphingobacteriia</taxon>
        <taxon>Sphingobacteriales</taxon>
        <taxon>Sphingobacteriaceae</taxon>
        <taxon>Arcticibacter</taxon>
    </lineage>
</organism>
<evidence type="ECO:0000313" key="1">
    <source>
        <dbReference type="EMBL" id="EOR92845.1"/>
    </source>
</evidence>
<dbReference type="EMBL" id="AQPN01000141">
    <property type="protein sequence ID" value="EOR92845.1"/>
    <property type="molecule type" value="Genomic_DNA"/>
</dbReference>
<protein>
    <submittedName>
        <fullName evidence="1">Putative glycosyl hydrolase</fullName>
    </submittedName>
</protein>
<keyword evidence="1" id="KW-0378">Hydrolase</keyword>
<keyword evidence="2" id="KW-1185">Reference proteome</keyword>
<accession>R9GMS6</accession>
<dbReference type="GO" id="GO:0016787">
    <property type="term" value="F:hydrolase activity"/>
    <property type="evidence" value="ECO:0007669"/>
    <property type="project" value="UniProtKB-KW"/>
</dbReference>
<dbReference type="AlphaFoldDB" id="R9GMS6"/>
<sequence length="411" mass="45559">MISAYSASAQNKVITIKNPATINRDNELIILKRDFIEKKVGILSGEERISIRSAKGSPLFIQFDDLTDDGNWDEVAFLYSFKGQEQVDLPISKSDIQIKPIIKAHVRQRIKNADDSFGLLVYADSVPAGQPNTDFTKQTLPSRLTEGPAWENDKVGFRIYMDVRNIKDIWGKTTSEMMMDTVGVDPKVIYHHLDKWGMDILAVGKSLGAGSLALKVPLAGKADTLVRLGGQNMGKMVYKMIADGPIRAVFALSYPEWNVLGNGKLASLTEQISIWGGQYFYQSEVTVKNAPKGAELVSGIVNLKSKKSSLLSYGSTRALYTFDTQSENKDQLGMALMVSKSNFVGIGQTPNVGSDILNTYTLQMPIRSKAATTYRFYSAWEASDSRFKTFDSFKKYLTDEAALYNAALMIK</sequence>
<name>R9GMS6_9SPHI</name>
<comment type="caution">
    <text evidence="1">The sequence shown here is derived from an EMBL/GenBank/DDBJ whole genome shotgun (WGS) entry which is preliminary data.</text>
</comment>
<dbReference type="Pfam" id="PF16153">
    <property type="entry name" value="DUF4861"/>
    <property type="match status" value="1"/>
</dbReference>
<dbReference type="Proteomes" id="UP000014174">
    <property type="component" value="Unassembled WGS sequence"/>
</dbReference>
<dbReference type="STRING" id="1150600.ADIARSV_3933"/>
<dbReference type="eggNOG" id="COG4225">
    <property type="taxonomic scope" value="Bacteria"/>
</dbReference>
<reference evidence="1 2" key="1">
    <citation type="journal article" date="2013" name="Genome Announc.">
        <title>Draft Genome Sequence of Arcticibacter svalbardensis Strain MN12-7T, a Member of the Family Sphingobacteriaceae Isolated from an Arctic Soil Sample.</title>
        <authorList>
            <person name="Shivaji S."/>
            <person name="Ara S."/>
            <person name="Prasad S."/>
            <person name="Manasa B.P."/>
            <person name="Begum Z."/>
            <person name="Singh A."/>
            <person name="Kumar Pinnaka A."/>
        </authorList>
    </citation>
    <scope>NUCLEOTIDE SEQUENCE [LARGE SCALE GENOMIC DNA]</scope>
    <source>
        <strain evidence="1 2">MN12-7</strain>
    </source>
</reference>
<gene>
    <name evidence="1" type="ORF">ADIARSV_3933</name>
</gene>
<evidence type="ECO:0000313" key="2">
    <source>
        <dbReference type="Proteomes" id="UP000014174"/>
    </source>
</evidence>
<proteinExistence type="predicted"/>